<dbReference type="VEuPathDB" id="VectorBase:CQUJHB000940"/>
<dbReference type="PANTHER" id="PTHR30612:SF0">
    <property type="entry name" value="CHLOROPLAST PROTEIN-TRANSPORTING ATPASE"/>
    <property type="match status" value="1"/>
</dbReference>
<dbReference type="VEuPathDB" id="VectorBase:CPIJ019855"/>
<dbReference type="GO" id="GO:0005524">
    <property type="term" value="F:ATP binding"/>
    <property type="evidence" value="ECO:0007669"/>
    <property type="project" value="InterPro"/>
</dbReference>
<dbReference type="eggNOG" id="ENOG502RZNF">
    <property type="taxonomic scope" value="Eukaryota"/>
</dbReference>
<evidence type="ECO:0000256" key="2">
    <source>
        <dbReference type="ARBA" id="ARBA00023010"/>
    </source>
</evidence>
<sequence length="1562" mass="177483">MPPQPPKRLKISDTAPPENNEPPSAAVCNEDFLGFDAFDYEDLSEEEPFGFGEREDEGEHSQRVVTTEALGTSGVVEPHVQKVTVELKVERASPELDEDSDDSVVALPPRRRSRGRTGRLMVADSDEEDVKPGPIVYRDDAPEPGSNSAHHIAGPGEEFIRLEPPITWNVCNLGCSARIVHGGFKIVLHDLGRLLLVDDSFVARVEALDVAQLGRNKSFRQAKAMLHKQLSIVHILLDEVSAERNRRRARLLRLINEIRSQTAEKRASAADAVHIIAIVQKTTNLNFIKLCQQLRTRTVSELLKEHAENLLEFELATEKRNRLFVNNEFVDNPHELTRVLQQFCAEVVQKHAKCLLDTAPQYVHDQLTGVPHWTLFRINAKDVKVFADLDQVLNREIFQKPLDDLARRWSNYVKSIRPNDTTVTAVNPIYFSLCRSLEELILEIVGKTDHNLEELLLSDHNGWHAMKNAIRWRKDTSLTKCIDREYLFVFRLLQHFDPASDSTKPFGYSARRLLSDKGTESVLDSWMRPFRRISRGSQQNPLGIADEFYVWYCQLDDVLHHVLPNNDHALDIFEQILQNFVQLLSKATFEQMEIIRVITHSIGRFIVQTSPFFNSDKAQSEEDKQILQSQLTVINRTMLGADSTQFFRDLMDVFSSYWKNRCNIIENIPSKNGLAGMEQIKKTLLVIVGVALRKNAGAEHVINLFRSLNDLIVDLDDVSFVWFVKSLPEGPMKAAVALKFIEPVDNKWSGTDNQTYSVVESQKFQQIFTVLLDGTTCPKHYVLEVITKLLGCIQSQLERTSWTSNECLTASDQMTSSSVLISSIRSSLIYLREQSEYVSFELFEEERIKPFANVADHSQSLNDFIKRVDLIKQSFSYTRKHNEMSIVEALKMFGEQNDEDRYNAERLQKIYQQYSDQFEKYMTEPVSEDAKAHAVACMVRESVQPVLFKEWTAEYKSVELPKILAGVAAVWSTMVSADVSSTGKYFKPHCIQILCVLRLFGADSGEKGVSKHLAQVLTGQGKSLVLALIAVVLALTGHQVQLVCYNKHLVQRDASDFAELFTVFGVKDAIQYGTFDDMANKIIAPEVDGKPMGLRSLVKDLITSEPSNSRPTKPKAQVQDNSVLLMDEVDVFFTKEYYGSQYWPAATSFVHGLDNIQEQIWRIVHHDNVLDVQQVTERIQQYISSPLFQALAKFDQFFNKRTRYELLVYVGGSYVRKQFTNKSLFWAHLKDMVEHAISVSTDASQHINYKLNEHGVILYRKGERFEADLIVGYKSVFNYIRLKKDHLQRIANNNHNYGYFNLACGSLSYAMLPKAYPLILGVTGTLTSLNQYEKAAIERLYNINRSSIMPSFFGCSNLQFNPAENFTNLATKPLWMGKIFTQAQAAVGANRAVIIFFQSDTLLEEFRSQYCGQFDRLQVLTENTDEGKHEHLIGEAGVAKTATLATRGMGRGVDYKSSVAVEQSGGVHVIQSFFSLDVKEETQIRGRTARKDNRGSYELIVLDEHLKAQRLIDEGQQEVTYAGLDVARTKIALKENNDIEVSIEKNTNDHLTTLAYLQTFFN</sequence>
<feature type="domain" description="SecA family profile" evidence="4">
    <location>
        <begin position="886"/>
        <end position="1540"/>
    </location>
</feature>
<dbReference type="HOGENOM" id="CLU_252652_0_0_1"/>
<keyword evidence="1" id="KW-0813">Transport</keyword>
<dbReference type="InParanoid" id="B0XKB7"/>
<dbReference type="InterPro" id="IPR014018">
    <property type="entry name" value="SecA_motor_DEAD"/>
</dbReference>
<dbReference type="SUPFAM" id="SSF52540">
    <property type="entry name" value="P-loop containing nucleoside triphosphate hydrolases"/>
    <property type="match status" value="2"/>
</dbReference>
<keyword evidence="1" id="KW-0653">Protein transport</keyword>
<dbReference type="OrthoDB" id="47060at2759"/>
<evidence type="ECO:0000256" key="3">
    <source>
        <dbReference type="SAM" id="MobiDB-lite"/>
    </source>
</evidence>
<evidence type="ECO:0000259" key="4">
    <source>
        <dbReference type="PROSITE" id="PS51196"/>
    </source>
</evidence>
<dbReference type="OMA" id="INRSSIM"/>
<proteinExistence type="predicted"/>
<name>B0XKB7_CULQU</name>
<dbReference type="Pfam" id="PF07517">
    <property type="entry name" value="SecA_DEAD"/>
    <property type="match status" value="1"/>
</dbReference>
<accession>B0XKB7</accession>
<feature type="region of interest" description="Disordered" evidence="3">
    <location>
        <begin position="43"/>
        <end position="63"/>
    </location>
</feature>
<dbReference type="GO" id="GO:0016020">
    <property type="term" value="C:membrane"/>
    <property type="evidence" value="ECO:0007669"/>
    <property type="project" value="InterPro"/>
</dbReference>
<reference evidence="5" key="1">
    <citation type="submission" date="2007-03" db="EMBL/GenBank/DDBJ databases">
        <title>Annotation of Culex pipiens quinquefasciatus.</title>
        <authorList>
            <consortium name="The Broad Institute Genome Sequencing Platform"/>
            <person name="Atkinson P.W."/>
            <person name="Hemingway J."/>
            <person name="Christensen B.M."/>
            <person name="Higgs S."/>
            <person name="Kodira C."/>
            <person name="Hannick L."/>
            <person name="Megy K."/>
            <person name="O'Leary S."/>
            <person name="Pearson M."/>
            <person name="Haas B.J."/>
            <person name="Mauceli E."/>
            <person name="Wortman J.R."/>
            <person name="Lee N.H."/>
            <person name="Guigo R."/>
            <person name="Stanke M."/>
            <person name="Alvarado L."/>
            <person name="Amedeo P."/>
            <person name="Antoine C.H."/>
            <person name="Arensburger P."/>
            <person name="Bidwell S.L."/>
            <person name="Crawford M."/>
            <person name="Camaro F."/>
            <person name="Devon K."/>
            <person name="Engels R."/>
            <person name="Hammond M."/>
            <person name="Howarth C."/>
            <person name="Koehrsen M."/>
            <person name="Lawson D."/>
            <person name="Montgomery P."/>
            <person name="Nene V."/>
            <person name="Nusbaum C."/>
            <person name="Puiu D."/>
            <person name="Romero-Severson J."/>
            <person name="Severson D.W."/>
            <person name="Shumway M."/>
            <person name="Sisk P."/>
            <person name="Stolte C."/>
            <person name="Zeng Q."/>
            <person name="Eisenstadt E."/>
            <person name="Fraser-Liggett C."/>
            <person name="Strausberg R."/>
            <person name="Galagan J."/>
            <person name="Birren B."/>
            <person name="Collins F.H."/>
        </authorList>
    </citation>
    <scope>NUCLEOTIDE SEQUENCE [LARGE SCALE GENOMIC DNA]</scope>
    <source>
        <strain evidence="5">JHB</strain>
    </source>
</reference>
<dbReference type="Proteomes" id="UP000002320">
    <property type="component" value="Unassembled WGS sequence"/>
</dbReference>
<dbReference type="KEGG" id="cqu:CpipJ_CPIJ019855"/>
<dbReference type="PANTHER" id="PTHR30612">
    <property type="entry name" value="SECA INNER MEMBRANE COMPONENT OF SEC PROTEIN SECRETION SYSTEM"/>
    <property type="match status" value="1"/>
</dbReference>
<dbReference type="GO" id="GO:0006605">
    <property type="term" value="P:protein targeting"/>
    <property type="evidence" value="ECO:0007669"/>
    <property type="project" value="InterPro"/>
</dbReference>
<evidence type="ECO:0000313" key="6">
    <source>
        <dbReference type="EnsemblMetazoa" id="CPIJ019855-PA"/>
    </source>
</evidence>
<dbReference type="Gene3D" id="3.40.50.300">
    <property type="entry name" value="P-loop containing nucleotide triphosphate hydrolases"/>
    <property type="match status" value="2"/>
</dbReference>
<dbReference type="EnsemblMetazoa" id="CPIJ019855-RA">
    <property type="protein sequence ID" value="CPIJ019855-PA"/>
    <property type="gene ID" value="CPIJ019855"/>
</dbReference>
<dbReference type="GO" id="GO:0017038">
    <property type="term" value="P:protein import"/>
    <property type="evidence" value="ECO:0007669"/>
    <property type="project" value="InterPro"/>
</dbReference>
<evidence type="ECO:0000256" key="1">
    <source>
        <dbReference type="ARBA" id="ARBA00022927"/>
    </source>
</evidence>
<gene>
    <name evidence="6" type="primary">6054123</name>
    <name evidence="5" type="ORF">CpipJ_CPIJ019855</name>
</gene>
<dbReference type="PROSITE" id="PS51196">
    <property type="entry name" value="SECA_MOTOR_DEAD"/>
    <property type="match status" value="1"/>
</dbReference>
<evidence type="ECO:0000313" key="5">
    <source>
        <dbReference type="EMBL" id="EDS31542.1"/>
    </source>
</evidence>
<feature type="region of interest" description="Disordered" evidence="3">
    <location>
        <begin position="1"/>
        <end position="27"/>
    </location>
</feature>
<feature type="compositionally biased region" description="Acidic residues" evidence="3">
    <location>
        <begin position="43"/>
        <end position="56"/>
    </location>
</feature>
<dbReference type="InterPro" id="IPR000185">
    <property type="entry name" value="SecA"/>
</dbReference>
<dbReference type="GO" id="GO:0006886">
    <property type="term" value="P:intracellular protein transport"/>
    <property type="evidence" value="ECO:0007669"/>
    <property type="project" value="InterPro"/>
</dbReference>
<reference evidence="6" key="2">
    <citation type="submission" date="2021-02" db="UniProtKB">
        <authorList>
            <consortium name="EnsemblMetazoa"/>
        </authorList>
    </citation>
    <scope>IDENTIFICATION</scope>
    <source>
        <strain evidence="6">JHB</strain>
    </source>
</reference>
<dbReference type="EMBL" id="DS233779">
    <property type="protein sequence ID" value="EDS31542.1"/>
    <property type="molecule type" value="Genomic_DNA"/>
</dbReference>
<feature type="region of interest" description="Disordered" evidence="3">
    <location>
        <begin position="93"/>
        <end position="119"/>
    </location>
</feature>
<dbReference type="InterPro" id="IPR011115">
    <property type="entry name" value="SecA_DEAD"/>
</dbReference>
<dbReference type="InterPro" id="IPR027417">
    <property type="entry name" value="P-loop_NTPase"/>
</dbReference>
<keyword evidence="7" id="KW-1185">Reference proteome</keyword>
<protein>
    <recommendedName>
        <fullName evidence="4">SecA family profile domain-containing protein</fullName>
    </recommendedName>
</protein>
<evidence type="ECO:0000313" key="7">
    <source>
        <dbReference type="Proteomes" id="UP000002320"/>
    </source>
</evidence>
<keyword evidence="2" id="KW-0811">Translocation</keyword>
<organism>
    <name type="scientific">Culex quinquefasciatus</name>
    <name type="common">Southern house mosquito</name>
    <name type="synonym">Culex pungens</name>
    <dbReference type="NCBI Taxonomy" id="7176"/>
    <lineage>
        <taxon>Eukaryota</taxon>
        <taxon>Metazoa</taxon>
        <taxon>Ecdysozoa</taxon>
        <taxon>Arthropoda</taxon>
        <taxon>Hexapoda</taxon>
        <taxon>Insecta</taxon>
        <taxon>Pterygota</taxon>
        <taxon>Neoptera</taxon>
        <taxon>Endopterygota</taxon>
        <taxon>Diptera</taxon>
        <taxon>Nematocera</taxon>
        <taxon>Culicoidea</taxon>
        <taxon>Culicidae</taxon>
        <taxon>Culicinae</taxon>
        <taxon>Culicini</taxon>
        <taxon>Culex</taxon>
        <taxon>Culex</taxon>
    </lineage>
</organism>